<dbReference type="SUPFAM" id="SSF110997">
    <property type="entry name" value="Sporulation related repeat"/>
    <property type="match status" value="1"/>
</dbReference>
<dbReference type="InterPro" id="IPR002508">
    <property type="entry name" value="MurNAc-LAA_cat"/>
</dbReference>
<feature type="domain" description="SPOR" evidence="2">
    <location>
        <begin position="196"/>
        <end position="234"/>
    </location>
</feature>
<sequence>MVKIFIDPGHGGTDPGAVGNGLKEKDLTLAISKRIESILKNEYEDVEIKLSRTGDQTLTLKQRTDMANAWKADYLLSVHINAGGGVGFESFIYNGIYKTKPATNNKRNVLHDEIIKTTGFKDRGKKEANFHMVRESGMQSCLTESGFIDNANDAALLKQASFLEKVARGHADGLSKALNLKKKQVSRPPTKTETADNSSKLHRVQLGAYADPKNAEKLVEELKKKGYDAYITTN</sequence>
<dbReference type="GO" id="GO:0008745">
    <property type="term" value="F:N-acetylmuramoyl-L-alanine amidase activity"/>
    <property type="evidence" value="ECO:0007669"/>
    <property type="project" value="UniProtKB-EC"/>
</dbReference>
<keyword evidence="4" id="KW-1185">Reference proteome</keyword>
<name>A0ABU0D4F3_9BACI</name>
<dbReference type="PANTHER" id="PTHR30404">
    <property type="entry name" value="N-ACETYLMURAMOYL-L-ALANINE AMIDASE"/>
    <property type="match status" value="1"/>
</dbReference>
<dbReference type="Pfam" id="PF01520">
    <property type="entry name" value="Amidase_3"/>
    <property type="match status" value="1"/>
</dbReference>
<dbReference type="SUPFAM" id="SSF53187">
    <property type="entry name" value="Zn-dependent exopeptidases"/>
    <property type="match status" value="1"/>
</dbReference>
<accession>A0ABU0D4F3</accession>
<gene>
    <name evidence="3" type="ORF">J2S14_002098</name>
</gene>
<dbReference type="InterPro" id="IPR007730">
    <property type="entry name" value="SPOR-like_dom"/>
</dbReference>
<dbReference type="InterPro" id="IPR036680">
    <property type="entry name" value="SPOR-like_sf"/>
</dbReference>
<dbReference type="InterPro" id="IPR050695">
    <property type="entry name" value="N-acetylmuramoyl_amidase_3"/>
</dbReference>
<dbReference type="EMBL" id="JAUSUO010000004">
    <property type="protein sequence ID" value="MDQ0343284.1"/>
    <property type="molecule type" value="Genomic_DNA"/>
</dbReference>
<evidence type="ECO:0000259" key="2">
    <source>
        <dbReference type="PROSITE" id="PS51724"/>
    </source>
</evidence>
<dbReference type="EC" id="3.5.1.28" evidence="3"/>
<dbReference type="Proteomes" id="UP001232343">
    <property type="component" value="Unassembled WGS sequence"/>
</dbReference>
<proteinExistence type="predicted"/>
<evidence type="ECO:0000256" key="1">
    <source>
        <dbReference type="ARBA" id="ARBA00022801"/>
    </source>
</evidence>
<dbReference type="CDD" id="cd02696">
    <property type="entry name" value="MurNAc-LAA"/>
    <property type="match status" value="1"/>
</dbReference>
<reference evidence="3 4" key="1">
    <citation type="submission" date="2023-07" db="EMBL/GenBank/DDBJ databases">
        <title>Genomic Encyclopedia of Type Strains, Phase IV (KMG-IV): sequencing the most valuable type-strain genomes for metagenomic binning, comparative biology and taxonomic classification.</title>
        <authorList>
            <person name="Goeker M."/>
        </authorList>
    </citation>
    <scope>NUCLEOTIDE SEQUENCE [LARGE SCALE GENOMIC DNA]</scope>
    <source>
        <strain evidence="3 4">DSM 27848</strain>
    </source>
</reference>
<dbReference type="Pfam" id="PF05036">
    <property type="entry name" value="SPOR"/>
    <property type="match status" value="1"/>
</dbReference>
<dbReference type="RefSeq" id="WP_244681732.1">
    <property type="nucleotide sequence ID" value="NZ_JALIRM010000008.1"/>
</dbReference>
<dbReference type="PANTHER" id="PTHR30404:SF0">
    <property type="entry name" value="N-ACETYLMURAMOYL-L-ALANINE AMIDASE AMIC"/>
    <property type="match status" value="1"/>
</dbReference>
<evidence type="ECO:0000313" key="3">
    <source>
        <dbReference type="EMBL" id="MDQ0343284.1"/>
    </source>
</evidence>
<protein>
    <submittedName>
        <fullName evidence="3">N-acetylmuramoyl-L-alanine amidase</fullName>
        <ecNumber evidence="3">3.5.1.28</ecNumber>
    </submittedName>
</protein>
<dbReference type="SMART" id="SM00646">
    <property type="entry name" value="Ami_3"/>
    <property type="match status" value="1"/>
</dbReference>
<dbReference type="PROSITE" id="PS51724">
    <property type="entry name" value="SPOR"/>
    <property type="match status" value="1"/>
</dbReference>
<keyword evidence="1 3" id="KW-0378">Hydrolase</keyword>
<comment type="caution">
    <text evidence="3">The sequence shown here is derived from an EMBL/GenBank/DDBJ whole genome shotgun (WGS) entry which is preliminary data.</text>
</comment>
<dbReference type="Gene3D" id="3.40.630.40">
    <property type="entry name" value="Zn-dependent exopeptidases"/>
    <property type="match status" value="1"/>
</dbReference>
<organism evidence="3 4">
    <name type="scientific">Lederbergia wuyishanensis</name>
    <dbReference type="NCBI Taxonomy" id="1347903"/>
    <lineage>
        <taxon>Bacteria</taxon>
        <taxon>Bacillati</taxon>
        <taxon>Bacillota</taxon>
        <taxon>Bacilli</taxon>
        <taxon>Bacillales</taxon>
        <taxon>Bacillaceae</taxon>
        <taxon>Lederbergia</taxon>
    </lineage>
</organism>
<evidence type="ECO:0000313" key="4">
    <source>
        <dbReference type="Proteomes" id="UP001232343"/>
    </source>
</evidence>